<evidence type="ECO:0000313" key="17">
    <source>
        <dbReference type="Proteomes" id="UP000694545"/>
    </source>
</evidence>
<dbReference type="InterPro" id="IPR040145">
    <property type="entry name" value="ITM2"/>
</dbReference>
<evidence type="ECO:0000313" key="16">
    <source>
        <dbReference type="Ensembl" id="ENSVKKP00000000245.1"/>
    </source>
</evidence>
<protein>
    <recommendedName>
        <fullName evidence="14">Integral membrane protein 2</fullName>
    </recommendedName>
</protein>
<dbReference type="PANTHER" id="PTHR10962">
    <property type="entry name" value="INTEGRAL TRANSMEMBRANE PROTEIN 2"/>
    <property type="match status" value="1"/>
</dbReference>
<evidence type="ECO:0000256" key="6">
    <source>
        <dbReference type="ARBA" id="ARBA00022692"/>
    </source>
</evidence>
<name>A0A8D2IUG7_VARKO</name>
<sequence>MVKVSFNSALAQKDAVKKERENSCSSQVLILPSDAKDPRDVLATERRRAWCWCICFGLLFLLAIVILGVAYFYKYFGFQESGVYFCGVKYIEDGLTLTEAESDAPAPHYQIIEENIKILQEEEVEFISVPVPEFADSDPADIVHDFHRRLTAYLDLSLDKCYVIPLNTSVVMPPKNFLELLLNIKAGTYLPQSYLIHEQMIVTDRIENVDQLGFFIHRLCRGKDTYKLQHRETLKGIQKREASNCRKIRHFENRFAVETLICEE</sequence>
<comment type="subcellular location">
    <subcellularLocation>
        <location evidence="2">Cell membrane</location>
        <topology evidence="2">Single-pass type II membrane protein</topology>
    </subcellularLocation>
    <subcellularLocation>
        <location evidence="3">Endosome membrane</location>
        <topology evidence="3">Single-pass type II membrane protein</topology>
    </subcellularLocation>
    <subcellularLocation>
        <location evidence="1">Golgi apparatus membrane</location>
        <topology evidence="1">Single-pass type II membrane protein</topology>
    </subcellularLocation>
    <subcellularLocation>
        <location evidence="14">Membrane</location>
        <topology evidence="14">Single-pass type II membrane protein</topology>
    </subcellularLocation>
</comment>
<keyword evidence="10" id="KW-0333">Golgi apparatus</keyword>
<dbReference type="GO" id="GO:0010008">
    <property type="term" value="C:endosome membrane"/>
    <property type="evidence" value="ECO:0007669"/>
    <property type="project" value="UniProtKB-SubCell"/>
</dbReference>
<evidence type="ECO:0000256" key="2">
    <source>
        <dbReference type="ARBA" id="ARBA00004401"/>
    </source>
</evidence>
<evidence type="ECO:0000256" key="12">
    <source>
        <dbReference type="ARBA" id="ARBA00023157"/>
    </source>
</evidence>
<reference evidence="16" key="1">
    <citation type="submission" date="2025-08" db="UniProtKB">
        <authorList>
            <consortium name="Ensembl"/>
        </authorList>
    </citation>
    <scope>IDENTIFICATION</scope>
</reference>
<dbReference type="GeneID" id="123024322"/>
<evidence type="ECO:0000259" key="15">
    <source>
        <dbReference type="PROSITE" id="PS50869"/>
    </source>
</evidence>
<feature type="domain" description="BRICHOS" evidence="15">
    <location>
        <begin position="134"/>
        <end position="228"/>
    </location>
</feature>
<dbReference type="Pfam" id="PF04089">
    <property type="entry name" value="BRICHOS"/>
    <property type="match status" value="1"/>
</dbReference>
<evidence type="ECO:0000256" key="14">
    <source>
        <dbReference type="RuleBase" id="RU367061"/>
    </source>
</evidence>
<dbReference type="CTD" id="9445"/>
<dbReference type="GO" id="GO:0001540">
    <property type="term" value="F:amyloid-beta binding"/>
    <property type="evidence" value="ECO:0007669"/>
    <property type="project" value="TreeGrafter"/>
</dbReference>
<accession>A0A8D2IUG7</accession>
<reference evidence="16" key="2">
    <citation type="submission" date="2025-09" db="UniProtKB">
        <authorList>
            <consortium name="Ensembl"/>
        </authorList>
    </citation>
    <scope>IDENTIFICATION</scope>
</reference>
<evidence type="ECO:0000256" key="13">
    <source>
        <dbReference type="ARBA" id="ARBA00023180"/>
    </source>
</evidence>
<keyword evidence="5 14" id="KW-1003">Cell membrane</keyword>
<dbReference type="KEGG" id="vko:123024322"/>
<dbReference type="GO" id="GO:0042985">
    <property type="term" value="P:negative regulation of amyloid precursor protein biosynthetic process"/>
    <property type="evidence" value="ECO:0007669"/>
    <property type="project" value="TreeGrafter"/>
</dbReference>
<keyword evidence="9 14" id="KW-1133">Transmembrane helix</keyword>
<evidence type="ECO:0000256" key="10">
    <source>
        <dbReference type="ARBA" id="ARBA00023034"/>
    </source>
</evidence>
<keyword evidence="8 14" id="KW-0735">Signal-anchor</keyword>
<dbReference type="InterPro" id="IPR007084">
    <property type="entry name" value="BRICHOS_dom"/>
</dbReference>
<comment type="similarity">
    <text evidence="4 14">Belongs to the ITM2 family.</text>
</comment>
<evidence type="ECO:0000256" key="7">
    <source>
        <dbReference type="ARBA" id="ARBA00022753"/>
    </source>
</evidence>
<keyword evidence="17" id="KW-1185">Reference proteome</keyword>
<feature type="transmembrane region" description="Helical" evidence="14">
    <location>
        <begin position="49"/>
        <end position="73"/>
    </location>
</feature>
<dbReference type="GO" id="GO:0070062">
    <property type="term" value="C:extracellular exosome"/>
    <property type="evidence" value="ECO:0007669"/>
    <property type="project" value="TreeGrafter"/>
</dbReference>
<keyword evidence="13" id="KW-0325">Glycoprotein</keyword>
<dbReference type="RefSeq" id="XP_044287845.1">
    <property type="nucleotide sequence ID" value="XM_044431910.1"/>
</dbReference>
<dbReference type="Ensembl" id="ENSVKKT00000000253.1">
    <property type="protein sequence ID" value="ENSVKKP00000000245.1"/>
    <property type="gene ID" value="ENSVKKG00000000227.1"/>
</dbReference>
<keyword evidence="11 14" id="KW-0472">Membrane</keyword>
<dbReference type="PANTHER" id="PTHR10962:SF4">
    <property type="entry name" value="INTEGRAL MEMBRANE PROTEIN 2B"/>
    <property type="match status" value="1"/>
</dbReference>
<evidence type="ECO:0000256" key="4">
    <source>
        <dbReference type="ARBA" id="ARBA00006794"/>
    </source>
</evidence>
<dbReference type="Proteomes" id="UP000694545">
    <property type="component" value="Unplaced"/>
</dbReference>
<dbReference type="OMA" id="YFAFQQD"/>
<dbReference type="GO" id="GO:0000139">
    <property type="term" value="C:Golgi membrane"/>
    <property type="evidence" value="ECO:0007669"/>
    <property type="project" value="UniProtKB-SubCell"/>
</dbReference>
<evidence type="ECO:0000256" key="3">
    <source>
        <dbReference type="ARBA" id="ARBA00004639"/>
    </source>
</evidence>
<keyword evidence="6 14" id="KW-0812">Transmembrane</keyword>
<organism evidence="16 17">
    <name type="scientific">Varanus komodoensis</name>
    <name type="common">Komodo dragon</name>
    <dbReference type="NCBI Taxonomy" id="61221"/>
    <lineage>
        <taxon>Eukaryota</taxon>
        <taxon>Metazoa</taxon>
        <taxon>Chordata</taxon>
        <taxon>Craniata</taxon>
        <taxon>Vertebrata</taxon>
        <taxon>Euteleostomi</taxon>
        <taxon>Lepidosauria</taxon>
        <taxon>Squamata</taxon>
        <taxon>Bifurcata</taxon>
        <taxon>Unidentata</taxon>
        <taxon>Episquamata</taxon>
        <taxon>Toxicofera</taxon>
        <taxon>Anguimorpha</taxon>
        <taxon>Paleoanguimorpha</taxon>
        <taxon>Varanoidea</taxon>
        <taxon>Varanidae</taxon>
        <taxon>Varanus</taxon>
    </lineage>
</organism>
<dbReference type="PROSITE" id="PS50869">
    <property type="entry name" value="BRICHOS"/>
    <property type="match status" value="1"/>
</dbReference>
<evidence type="ECO:0000256" key="1">
    <source>
        <dbReference type="ARBA" id="ARBA00004323"/>
    </source>
</evidence>
<keyword evidence="7" id="KW-0967">Endosome</keyword>
<dbReference type="SMART" id="SM01039">
    <property type="entry name" value="BRICHOS"/>
    <property type="match status" value="1"/>
</dbReference>
<dbReference type="GO" id="GO:0005886">
    <property type="term" value="C:plasma membrane"/>
    <property type="evidence" value="ECO:0007669"/>
    <property type="project" value="UniProtKB-SubCell"/>
</dbReference>
<evidence type="ECO:0000256" key="11">
    <source>
        <dbReference type="ARBA" id="ARBA00023136"/>
    </source>
</evidence>
<evidence type="ECO:0000256" key="8">
    <source>
        <dbReference type="ARBA" id="ARBA00022968"/>
    </source>
</evidence>
<gene>
    <name evidence="16" type="primary">ITM2B</name>
</gene>
<dbReference type="OrthoDB" id="9982095at2759"/>
<evidence type="ECO:0000256" key="5">
    <source>
        <dbReference type="ARBA" id="ARBA00022475"/>
    </source>
</evidence>
<evidence type="ECO:0000256" key="9">
    <source>
        <dbReference type="ARBA" id="ARBA00022989"/>
    </source>
</evidence>
<dbReference type="AlphaFoldDB" id="A0A8D2IUG7"/>
<proteinExistence type="inferred from homology"/>
<keyword evidence="12" id="KW-1015">Disulfide bond</keyword>